<sequence length="237" mass="25608">MHFTDRAAIIPCMHRIFPPIVSRACRSVALIGALAAGFSPVCQAQTPLKGSPGAAVPMTQPLPGNPYGAIVPVQDESQKSRDTGLRMALIQVLKGAVGGYDDRTSSILALAPRLVQQYSFVRDESGEGLMFRAVFDPAAVDAALRAQGLPVFGINSSLVENWVVEVHGLRTTSDYSKVLRHFTRIKGVRTVDVDELHDSTLRLRMVVEGGIQMAAERAEAGDLISRDQAGNYVLARR</sequence>
<dbReference type="EMBL" id="SOBT01000008">
    <property type="protein sequence ID" value="TDU31479.1"/>
    <property type="molecule type" value="Genomic_DNA"/>
</dbReference>
<keyword evidence="3" id="KW-1185">Reference proteome</keyword>
<proteinExistence type="predicted"/>
<dbReference type="Proteomes" id="UP000295341">
    <property type="component" value="Unassembled WGS sequence"/>
</dbReference>
<keyword evidence="1" id="KW-0732">Signal</keyword>
<dbReference type="AlphaFoldDB" id="A0A4R7PCX9"/>
<evidence type="ECO:0000313" key="2">
    <source>
        <dbReference type="EMBL" id="TDU31479.1"/>
    </source>
</evidence>
<gene>
    <name evidence="2" type="ORF">DFR24_0849</name>
</gene>
<comment type="caution">
    <text evidence="2">The sequence shown here is derived from an EMBL/GenBank/DDBJ whole genome shotgun (WGS) entry which is preliminary data.</text>
</comment>
<evidence type="ECO:0000313" key="3">
    <source>
        <dbReference type="Proteomes" id="UP000295341"/>
    </source>
</evidence>
<dbReference type="InterPro" id="IPR018642">
    <property type="entry name" value="DUF2066"/>
</dbReference>
<feature type="signal peptide" evidence="1">
    <location>
        <begin position="1"/>
        <end position="44"/>
    </location>
</feature>
<evidence type="ECO:0000256" key="1">
    <source>
        <dbReference type="SAM" id="SignalP"/>
    </source>
</evidence>
<accession>A0A4R7PCX9</accession>
<name>A0A4R7PCX9_9GAMM</name>
<reference evidence="2 3" key="1">
    <citation type="submission" date="2019-03" db="EMBL/GenBank/DDBJ databases">
        <title>Genomic Encyclopedia of Type Strains, Phase IV (KMG-IV): sequencing the most valuable type-strain genomes for metagenomic binning, comparative biology and taxonomic classification.</title>
        <authorList>
            <person name="Goeker M."/>
        </authorList>
    </citation>
    <scope>NUCLEOTIDE SEQUENCE [LARGE SCALE GENOMIC DNA]</scope>
    <source>
        <strain evidence="2 3">DSM 26377</strain>
    </source>
</reference>
<protein>
    <submittedName>
        <fullName evidence="2">Uncharacterized protein DUF2066</fullName>
    </submittedName>
</protein>
<feature type="chain" id="PRO_5020384313" evidence="1">
    <location>
        <begin position="45"/>
        <end position="237"/>
    </location>
</feature>
<dbReference type="OrthoDB" id="6195299at2"/>
<dbReference type="Pfam" id="PF09839">
    <property type="entry name" value="DUF2066"/>
    <property type="match status" value="1"/>
</dbReference>
<organism evidence="2 3">
    <name type="scientific">Panacagrimonas perspica</name>
    <dbReference type="NCBI Taxonomy" id="381431"/>
    <lineage>
        <taxon>Bacteria</taxon>
        <taxon>Pseudomonadati</taxon>
        <taxon>Pseudomonadota</taxon>
        <taxon>Gammaproteobacteria</taxon>
        <taxon>Nevskiales</taxon>
        <taxon>Nevskiaceae</taxon>
        <taxon>Panacagrimonas</taxon>
    </lineage>
</organism>